<reference evidence="1" key="2">
    <citation type="submission" date="2022-01" db="EMBL/GenBank/DDBJ databases">
        <authorList>
            <person name="Zivanovic Y."/>
            <person name="Moreira D."/>
            <person name="Lopez-Garcia P."/>
        </authorList>
    </citation>
    <scope>NUCLEOTIDE SEQUENCE</scope>
    <source>
        <strain evidence="1">G9</strain>
    </source>
</reference>
<proteinExistence type="predicted"/>
<accession>A0ABT6EUC9</accession>
<protein>
    <submittedName>
        <fullName evidence="1">Uncharacterized protein</fullName>
    </submittedName>
</protein>
<gene>
    <name evidence="1" type="ORF">L3556_00840</name>
</gene>
<dbReference type="Proteomes" id="UP001154265">
    <property type="component" value="Unassembled WGS sequence"/>
</dbReference>
<name>A0ABT6EUC9_9SYNE</name>
<reference evidence="1" key="1">
    <citation type="journal article" date="2022" name="Genome Biol. Evol.">
        <title>A New Gene Family Diagnostic for Intracellular Biomineralization of Amorphous Ca Carbonates by Cyanobacteria.</title>
        <authorList>
            <person name="Benzerara K."/>
            <person name="Duprat E."/>
            <person name="Bitard-Feildel T."/>
            <person name="Caumes G."/>
            <person name="Cassier-Chauvat C."/>
            <person name="Chauvat F."/>
            <person name="Dezi M."/>
            <person name="Diop S.I."/>
            <person name="Gaschignard G."/>
            <person name="Gorgen S."/>
            <person name="Gugger M."/>
            <person name="Lopez-Garcia P."/>
            <person name="Millet M."/>
            <person name="Skouri-Panet F."/>
            <person name="Moreira D."/>
            <person name="Callebaut I."/>
        </authorList>
    </citation>
    <scope>NUCLEOTIDE SEQUENCE</scope>
    <source>
        <strain evidence="1">G9</strain>
    </source>
</reference>
<sequence length="109" mass="13018">MFSNYQYHTNYGLKVEFDPLLEAIGELPDYFVLQHWQAHPRFYRHFAYFEYKKGVGKYQTLPHGRVIIQAIPQTLQINERIHRTVPTAVLYYPNSVLVKGDNFWRLENA</sequence>
<evidence type="ECO:0000313" key="1">
    <source>
        <dbReference type="EMBL" id="MDG2989484.1"/>
    </source>
</evidence>
<dbReference type="EMBL" id="JAKKUT010000001">
    <property type="protein sequence ID" value="MDG2989484.1"/>
    <property type="molecule type" value="Genomic_DNA"/>
</dbReference>
<evidence type="ECO:0000313" key="2">
    <source>
        <dbReference type="Proteomes" id="UP001154265"/>
    </source>
</evidence>
<keyword evidence="2" id="KW-1185">Reference proteome</keyword>
<dbReference type="RefSeq" id="WP_277865407.1">
    <property type="nucleotide sequence ID" value="NZ_JAKKUT010000001.1"/>
</dbReference>
<comment type="caution">
    <text evidence="1">The sequence shown here is derived from an EMBL/GenBank/DDBJ whole genome shotgun (WGS) entry which is preliminary data.</text>
</comment>
<organism evidence="1 2">
    <name type="scientific">Candidatus Synechococcus calcipolaris G9</name>
    <dbReference type="NCBI Taxonomy" id="1497997"/>
    <lineage>
        <taxon>Bacteria</taxon>
        <taxon>Bacillati</taxon>
        <taxon>Cyanobacteriota</taxon>
        <taxon>Cyanophyceae</taxon>
        <taxon>Synechococcales</taxon>
        <taxon>Synechococcaceae</taxon>
        <taxon>Synechococcus</taxon>
    </lineage>
</organism>